<reference evidence="2 3" key="1">
    <citation type="submission" date="2024-02" db="EMBL/GenBank/DDBJ databases">
        <authorList>
            <person name="Chen Y."/>
            <person name="Shah S."/>
            <person name="Dougan E. K."/>
            <person name="Thang M."/>
            <person name="Chan C."/>
        </authorList>
    </citation>
    <scope>NUCLEOTIDE SEQUENCE [LARGE SCALE GENOMIC DNA]</scope>
</reference>
<gene>
    <name evidence="2" type="ORF">SCF082_LOCUS4898</name>
</gene>
<keyword evidence="3" id="KW-1185">Reference proteome</keyword>
<comment type="caution">
    <text evidence="2">The sequence shown here is derived from an EMBL/GenBank/DDBJ whole genome shotgun (WGS) entry which is preliminary data.</text>
</comment>
<name>A0ABP0I257_9DINO</name>
<dbReference type="EMBL" id="CAXAMM010002566">
    <property type="protein sequence ID" value="CAK8996670.1"/>
    <property type="molecule type" value="Genomic_DNA"/>
</dbReference>
<protein>
    <submittedName>
        <fullName evidence="2">Uncharacterized protein</fullName>
    </submittedName>
</protein>
<proteinExistence type="predicted"/>
<dbReference type="Proteomes" id="UP001642464">
    <property type="component" value="Unassembled WGS sequence"/>
</dbReference>
<evidence type="ECO:0000313" key="2">
    <source>
        <dbReference type="EMBL" id="CAK8996670.1"/>
    </source>
</evidence>
<evidence type="ECO:0000313" key="3">
    <source>
        <dbReference type="Proteomes" id="UP001642464"/>
    </source>
</evidence>
<organism evidence="2 3">
    <name type="scientific">Durusdinium trenchii</name>
    <dbReference type="NCBI Taxonomy" id="1381693"/>
    <lineage>
        <taxon>Eukaryota</taxon>
        <taxon>Sar</taxon>
        <taxon>Alveolata</taxon>
        <taxon>Dinophyceae</taxon>
        <taxon>Suessiales</taxon>
        <taxon>Symbiodiniaceae</taxon>
        <taxon>Durusdinium</taxon>
    </lineage>
</organism>
<feature type="region of interest" description="Disordered" evidence="1">
    <location>
        <begin position="1"/>
        <end position="36"/>
    </location>
</feature>
<evidence type="ECO:0000256" key="1">
    <source>
        <dbReference type="SAM" id="MobiDB-lite"/>
    </source>
</evidence>
<sequence>MGTSSSAPERVRSLRRGSTQKAGGGGGGGGDDDNGLLQAVSQALQGRSLNKAERAWVAAAQAGIPFSRVRDELRGTITTVGSGEAAPAPASAEEKQALVAKQAQAAVEMIKKDIDADLKEMKQGKGLMRSVKLATLTGEDQHPTHHLRGDPWAADAEQADISRFWFGHTEPAERVDLFISHSWNDDGNAKMMDGLQGDDLLREFSARKATAMQNVVRTVKELRGLSAAEVGELTFWMDKPCIPQFAPDVKSKCIQHLERFLEQAGGLIVLMNPKYLTRLWCIFEWTHFLVLHSPEDIFVNVRSFLWEHNVAVFIDNVRRVTVKGCECLMQLDHTILERKVGALYKSEADFERFLRLSLIALCMRDFLAYPDLVATPEAFGLFVQPWMDLAAELGFDELHAGLSSFDFMQVYHEDCARDDSSYQIELKAHFSAHVYPVLASVKHEVIKS</sequence>
<accession>A0ABP0I257</accession>